<feature type="transmembrane region" description="Helical" evidence="1">
    <location>
        <begin position="51"/>
        <end position="73"/>
    </location>
</feature>
<keyword evidence="1" id="KW-0472">Membrane</keyword>
<proteinExistence type="predicted"/>
<organism evidence="2 3">
    <name type="scientific">Conyzicola nivalis</name>
    <dbReference type="NCBI Taxonomy" id="1477021"/>
    <lineage>
        <taxon>Bacteria</taxon>
        <taxon>Bacillati</taxon>
        <taxon>Actinomycetota</taxon>
        <taxon>Actinomycetes</taxon>
        <taxon>Micrococcales</taxon>
        <taxon>Microbacteriaceae</taxon>
        <taxon>Conyzicola</taxon>
    </lineage>
</organism>
<name>A0A916SGH0_9MICO</name>
<reference evidence="2" key="2">
    <citation type="submission" date="2020-09" db="EMBL/GenBank/DDBJ databases">
        <authorList>
            <person name="Sun Q."/>
            <person name="Zhou Y."/>
        </authorList>
    </citation>
    <scope>NUCLEOTIDE SEQUENCE</scope>
    <source>
        <strain evidence="2">CGMCC 1.12813</strain>
    </source>
</reference>
<accession>A0A916SGH0</accession>
<evidence type="ECO:0000256" key="1">
    <source>
        <dbReference type="SAM" id="Phobius"/>
    </source>
</evidence>
<protein>
    <submittedName>
        <fullName evidence="2">Uncharacterized protein</fullName>
    </submittedName>
</protein>
<evidence type="ECO:0000313" key="3">
    <source>
        <dbReference type="Proteomes" id="UP000606922"/>
    </source>
</evidence>
<gene>
    <name evidence="2" type="ORF">GCM10010979_12670</name>
</gene>
<feature type="transmembrane region" description="Helical" evidence="1">
    <location>
        <begin position="19"/>
        <end position="39"/>
    </location>
</feature>
<keyword evidence="1" id="KW-0812">Transmembrane</keyword>
<reference evidence="2" key="1">
    <citation type="journal article" date="2014" name="Int. J. Syst. Evol. Microbiol.">
        <title>Complete genome sequence of Corynebacterium casei LMG S-19264T (=DSM 44701T), isolated from a smear-ripened cheese.</title>
        <authorList>
            <consortium name="US DOE Joint Genome Institute (JGI-PGF)"/>
            <person name="Walter F."/>
            <person name="Albersmeier A."/>
            <person name="Kalinowski J."/>
            <person name="Ruckert C."/>
        </authorList>
    </citation>
    <scope>NUCLEOTIDE SEQUENCE</scope>
    <source>
        <strain evidence="2">CGMCC 1.12813</strain>
    </source>
</reference>
<dbReference type="AlphaFoldDB" id="A0A916SGH0"/>
<dbReference type="Proteomes" id="UP000606922">
    <property type="component" value="Unassembled WGS sequence"/>
</dbReference>
<sequence>MTDPNFESKDPELSVRGHFIASVVALLLAIAWTGFPMLAEANGTPLRGELGGYFLASVGFVGFAVWLAATGVTRQLRARRAARRGTQ</sequence>
<comment type="caution">
    <text evidence="2">The sequence shown here is derived from an EMBL/GenBank/DDBJ whole genome shotgun (WGS) entry which is preliminary data.</text>
</comment>
<dbReference type="EMBL" id="BMGB01000001">
    <property type="protein sequence ID" value="GGA99668.1"/>
    <property type="molecule type" value="Genomic_DNA"/>
</dbReference>
<keyword evidence="3" id="KW-1185">Reference proteome</keyword>
<dbReference type="RefSeq" id="WP_188509809.1">
    <property type="nucleotide sequence ID" value="NZ_BMGB01000001.1"/>
</dbReference>
<keyword evidence="1" id="KW-1133">Transmembrane helix</keyword>
<evidence type="ECO:0000313" key="2">
    <source>
        <dbReference type="EMBL" id="GGA99668.1"/>
    </source>
</evidence>